<dbReference type="AlphaFoldDB" id="A0A1E5UQP9"/>
<evidence type="ECO:0000313" key="1">
    <source>
        <dbReference type="EMBL" id="OEL15219.1"/>
    </source>
</evidence>
<evidence type="ECO:0008006" key="3">
    <source>
        <dbReference type="Google" id="ProtNLM"/>
    </source>
</evidence>
<proteinExistence type="predicted"/>
<keyword evidence="2" id="KW-1185">Reference proteome</keyword>
<name>A0A1E5UQP9_9POAL</name>
<dbReference type="EMBL" id="LWDX02067534">
    <property type="protein sequence ID" value="OEL15219.1"/>
    <property type="molecule type" value="Genomic_DNA"/>
</dbReference>
<dbReference type="Proteomes" id="UP000095767">
    <property type="component" value="Unassembled WGS sequence"/>
</dbReference>
<organism evidence="1 2">
    <name type="scientific">Dichanthelium oligosanthes</name>
    <dbReference type="NCBI Taxonomy" id="888268"/>
    <lineage>
        <taxon>Eukaryota</taxon>
        <taxon>Viridiplantae</taxon>
        <taxon>Streptophyta</taxon>
        <taxon>Embryophyta</taxon>
        <taxon>Tracheophyta</taxon>
        <taxon>Spermatophyta</taxon>
        <taxon>Magnoliopsida</taxon>
        <taxon>Liliopsida</taxon>
        <taxon>Poales</taxon>
        <taxon>Poaceae</taxon>
        <taxon>PACMAD clade</taxon>
        <taxon>Panicoideae</taxon>
        <taxon>Panicodae</taxon>
        <taxon>Paniceae</taxon>
        <taxon>Dichantheliinae</taxon>
        <taxon>Dichanthelium</taxon>
    </lineage>
</organism>
<sequence>MVAMHPTIEAAESDLLLLSVTGRWNKANYFVYKANNGGRPSLGPLQIPDPCLDYRYAIALLTHRDVTVAATDDAGHFYLVALNFETNSSESTHFTFWVFTVRPRNGPGCLSPCTVIFPAISRPRRSRFDMVAWWALLTHCGASSSATCSAVKHRAKCHCPWKPSGATSS</sequence>
<comment type="caution">
    <text evidence="1">The sequence shown here is derived from an EMBL/GenBank/DDBJ whole genome shotgun (WGS) entry which is preliminary data.</text>
</comment>
<reference evidence="1 2" key="1">
    <citation type="submission" date="2016-09" db="EMBL/GenBank/DDBJ databases">
        <title>The draft genome of Dichanthelium oligosanthes: A C3 panicoid grass species.</title>
        <authorList>
            <person name="Studer A.J."/>
            <person name="Schnable J.C."/>
            <person name="Brutnell T.P."/>
        </authorList>
    </citation>
    <scope>NUCLEOTIDE SEQUENCE [LARGE SCALE GENOMIC DNA]</scope>
    <source>
        <strain evidence="2">cv. Kellogg 1175</strain>
        <tissue evidence="1">Leaf</tissue>
    </source>
</reference>
<accession>A0A1E5UQP9</accession>
<gene>
    <name evidence="1" type="ORF">BAE44_0023761</name>
</gene>
<protein>
    <recommendedName>
        <fullName evidence="3">DUF1618 domain-containing protein</fullName>
    </recommendedName>
</protein>
<evidence type="ECO:0000313" key="2">
    <source>
        <dbReference type="Proteomes" id="UP000095767"/>
    </source>
</evidence>